<comment type="subcellular location">
    <subcellularLocation>
        <location evidence="1">Endoplasmic reticulum membrane</location>
        <topology evidence="1">Multi-pass membrane protein</topology>
    </subcellularLocation>
</comment>
<dbReference type="AlphaFoldDB" id="A0A4Y2IY71"/>
<keyword evidence="6 7" id="KW-0472">Membrane</keyword>
<dbReference type="EMBL" id="BGPR01003040">
    <property type="protein sequence ID" value="GBM82868.1"/>
    <property type="molecule type" value="Genomic_DNA"/>
</dbReference>
<evidence type="ECO:0000256" key="2">
    <source>
        <dbReference type="ARBA" id="ARBA00008462"/>
    </source>
</evidence>
<feature type="transmembrane region" description="Helical" evidence="7">
    <location>
        <begin position="80"/>
        <end position="97"/>
    </location>
</feature>
<dbReference type="OrthoDB" id="8914197at2759"/>
<evidence type="ECO:0000256" key="7">
    <source>
        <dbReference type="SAM" id="Phobius"/>
    </source>
</evidence>
<keyword evidence="5 7" id="KW-1133">Transmembrane helix</keyword>
<accession>A0A4Y2IY71</accession>
<name>A0A4Y2IY71_ARAVE</name>
<dbReference type="PANTHER" id="PTHR20955:SF1">
    <property type="entry name" value="PROTEIN JAGUNAL HOMOLOG 1"/>
    <property type="match status" value="1"/>
</dbReference>
<keyword evidence="3 7" id="KW-0812">Transmembrane</keyword>
<reference evidence="8 9" key="1">
    <citation type="journal article" date="2019" name="Sci. Rep.">
        <title>Orb-weaving spider Araneus ventricosus genome elucidates the spidroin gene catalogue.</title>
        <authorList>
            <person name="Kono N."/>
            <person name="Nakamura H."/>
            <person name="Ohtoshi R."/>
            <person name="Moran D.A.P."/>
            <person name="Shinohara A."/>
            <person name="Yoshida Y."/>
            <person name="Fujiwara M."/>
            <person name="Mori M."/>
            <person name="Tomita M."/>
            <person name="Arakawa K."/>
        </authorList>
    </citation>
    <scope>NUCLEOTIDE SEQUENCE [LARGE SCALE GENOMIC DNA]</scope>
</reference>
<dbReference type="InterPro" id="IPR009787">
    <property type="entry name" value="Jagunal"/>
</dbReference>
<feature type="transmembrane region" description="Helical" evidence="7">
    <location>
        <begin position="109"/>
        <end position="129"/>
    </location>
</feature>
<evidence type="ECO:0000313" key="9">
    <source>
        <dbReference type="Proteomes" id="UP000499080"/>
    </source>
</evidence>
<dbReference type="GO" id="GO:0005789">
    <property type="term" value="C:endoplasmic reticulum membrane"/>
    <property type="evidence" value="ECO:0007669"/>
    <property type="project" value="UniProtKB-SubCell"/>
</dbReference>
<feature type="transmembrane region" description="Helical" evidence="7">
    <location>
        <begin position="39"/>
        <end position="60"/>
    </location>
</feature>
<protein>
    <submittedName>
        <fullName evidence="8">Protein jagunal</fullName>
    </submittedName>
</protein>
<sequence>MASRGGARAKGTDGNDFGHRETVASHYQISSVNKTRLKVCICFHVLLFIFSLLKLSNAIMNFFQISYSHVYDVTLPTPALWEWLWLISIVFTIPAFVALRKNYIMPMKIFSGGIFVCGICPLVAAIIYHSGDLKAFLMADIADKTIEKFYNIPVVLILCVFVSIAFLVHSLSLMFAANLIRAWTPKKGKKKM</sequence>
<evidence type="ECO:0000313" key="8">
    <source>
        <dbReference type="EMBL" id="GBM82868.1"/>
    </source>
</evidence>
<evidence type="ECO:0000256" key="5">
    <source>
        <dbReference type="ARBA" id="ARBA00022989"/>
    </source>
</evidence>
<comment type="similarity">
    <text evidence="2">Belongs to the jagunal family.</text>
</comment>
<dbReference type="Proteomes" id="UP000499080">
    <property type="component" value="Unassembled WGS sequence"/>
</dbReference>
<evidence type="ECO:0000256" key="1">
    <source>
        <dbReference type="ARBA" id="ARBA00004477"/>
    </source>
</evidence>
<organism evidence="8 9">
    <name type="scientific">Araneus ventricosus</name>
    <name type="common">Orbweaver spider</name>
    <name type="synonym">Epeira ventricosa</name>
    <dbReference type="NCBI Taxonomy" id="182803"/>
    <lineage>
        <taxon>Eukaryota</taxon>
        <taxon>Metazoa</taxon>
        <taxon>Ecdysozoa</taxon>
        <taxon>Arthropoda</taxon>
        <taxon>Chelicerata</taxon>
        <taxon>Arachnida</taxon>
        <taxon>Araneae</taxon>
        <taxon>Araneomorphae</taxon>
        <taxon>Entelegynae</taxon>
        <taxon>Araneoidea</taxon>
        <taxon>Araneidae</taxon>
        <taxon>Araneus</taxon>
    </lineage>
</organism>
<evidence type="ECO:0000256" key="3">
    <source>
        <dbReference type="ARBA" id="ARBA00022692"/>
    </source>
</evidence>
<evidence type="ECO:0000256" key="4">
    <source>
        <dbReference type="ARBA" id="ARBA00022824"/>
    </source>
</evidence>
<dbReference type="Pfam" id="PF07086">
    <property type="entry name" value="Jagunal"/>
    <property type="match status" value="1"/>
</dbReference>
<gene>
    <name evidence="8" type="primary">jagn_0</name>
    <name evidence="8" type="ORF">AVEN_183729_1</name>
</gene>
<feature type="transmembrane region" description="Helical" evidence="7">
    <location>
        <begin position="149"/>
        <end position="180"/>
    </location>
</feature>
<dbReference type="PANTHER" id="PTHR20955">
    <property type="entry name" value="PROTEIN JAGUNAL HOMOLOG 1"/>
    <property type="match status" value="1"/>
</dbReference>
<dbReference type="GO" id="GO:0007029">
    <property type="term" value="P:endoplasmic reticulum organization"/>
    <property type="evidence" value="ECO:0007669"/>
    <property type="project" value="InterPro"/>
</dbReference>
<keyword evidence="9" id="KW-1185">Reference proteome</keyword>
<evidence type="ECO:0000256" key="6">
    <source>
        <dbReference type="ARBA" id="ARBA00023136"/>
    </source>
</evidence>
<comment type="caution">
    <text evidence="8">The sequence shown here is derived from an EMBL/GenBank/DDBJ whole genome shotgun (WGS) entry which is preliminary data.</text>
</comment>
<keyword evidence="4" id="KW-0256">Endoplasmic reticulum</keyword>
<dbReference type="GO" id="GO:0016192">
    <property type="term" value="P:vesicle-mediated transport"/>
    <property type="evidence" value="ECO:0007669"/>
    <property type="project" value="TreeGrafter"/>
</dbReference>
<proteinExistence type="inferred from homology"/>